<name>A0A2S4MEA8_9BURK</name>
<keyword evidence="5" id="KW-1185">Reference proteome</keyword>
<evidence type="ECO:0000313" key="5">
    <source>
        <dbReference type="Proteomes" id="UP000237381"/>
    </source>
</evidence>
<dbReference type="PIRSF" id="PIRSF007349">
    <property type="entry name" value="Tsp_L"/>
    <property type="match status" value="1"/>
</dbReference>
<feature type="domain" description="Tail sheath protein subtilisin-like" evidence="2">
    <location>
        <begin position="212"/>
        <end position="374"/>
    </location>
</feature>
<reference evidence="4 5" key="1">
    <citation type="submission" date="2018-01" db="EMBL/GenBank/DDBJ databases">
        <title>Genomic Encyclopedia of Type Strains, Phase III (KMG-III): the genomes of soil and plant-associated and newly described type strains.</title>
        <authorList>
            <person name="Whitman W."/>
        </authorList>
    </citation>
    <scope>NUCLEOTIDE SEQUENCE [LARGE SCALE GENOMIC DNA]</scope>
    <source>
        <strain evidence="4 5">JCM 18070</strain>
    </source>
</reference>
<sequence>MSTIPFQQIPSNLRVPFFFAEVNNQNANTATQNQRALLIGPMISTGAGAGTATPGQPLISQGPADAIAKCGAGSILAIMTQAYRNNDSFGELWYLPLADDPSAVAATGSIAITAAPTATGVIYLYIGGQRVTLTVTASMTVANIATALAAAINAVNTLPVTATAATSTVTLTSKNKCLAANDIDIRMNYGGVRAGESTPAGLTYTITAMASGATNAVLTAALANLADMPFDFIACAYTDSVSMTAITNFLNFTTGRWSWQEMIYGHVFYAYRGTYGALTTFGPTLNDPNSSVMGFYDSPTTSWEWAAAYCAAAAVSIRANPGVPMQTVALTGILAPPIASRFILSERNSLLFDGISTFTVDTAGVVHLDGTITTYQTNAQGQPDNSYLQINTMFLIMAVIRALQTMVTSKYARMALAANGTLFAPGAPIITPDDIRADLIANYGQLEYQGLVQDSESFADGLIVQQNAGNPNRVDIGYDPTLINQLNILALLLQFML</sequence>
<dbReference type="EMBL" id="PQGA01000004">
    <property type="protein sequence ID" value="POR52757.1"/>
    <property type="molecule type" value="Genomic_DNA"/>
</dbReference>
<dbReference type="Proteomes" id="UP000237381">
    <property type="component" value="Unassembled WGS sequence"/>
</dbReference>
<evidence type="ECO:0000259" key="3">
    <source>
        <dbReference type="Pfam" id="PF17482"/>
    </source>
</evidence>
<gene>
    <name evidence="4" type="ORF">B0G62_10454</name>
</gene>
<dbReference type="InterPro" id="IPR020287">
    <property type="entry name" value="Tail_sheath_C"/>
</dbReference>
<dbReference type="InterPro" id="IPR007067">
    <property type="entry name" value="Tail_sheath"/>
</dbReference>
<dbReference type="Pfam" id="PF17482">
    <property type="entry name" value="Phage_sheath_1C"/>
    <property type="match status" value="1"/>
</dbReference>
<organism evidence="4 5">
    <name type="scientific">Paraburkholderia eburnea</name>
    <dbReference type="NCBI Taxonomy" id="1189126"/>
    <lineage>
        <taxon>Bacteria</taxon>
        <taxon>Pseudomonadati</taxon>
        <taxon>Pseudomonadota</taxon>
        <taxon>Betaproteobacteria</taxon>
        <taxon>Burkholderiales</taxon>
        <taxon>Burkholderiaceae</taxon>
        <taxon>Paraburkholderia</taxon>
    </lineage>
</organism>
<accession>A0A2S4MEA8</accession>
<dbReference type="AlphaFoldDB" id="A0A2S4MEA8"/>
<evidence type="ECO:0000313" key="4">
    <source>
        <dbReference type="EMBL" id="POR52757.1"/>
    </source>
</evidence>
<comment type="caution">
    <text evidence="4">The sequence shown here is derived from an EMBL/GenBank/DDBJ whole genome shotgun (WGS) entry which is preliminary data.</text>
</comment>
<dbReference type="InterPro" id="IPR035089">
    <property type="entry name" value="Phage_sheath_subtilisin"/>
</dbReference>
<feature type="domain" description="Tail sheath protein C-terminal" evidence="3">
    <location>
        <begin position="383"/>
        <end position="494"/>
    </location>
</feature>
<evidence type="ECO:0000259" key="2">
    <source>
        <dbReference type="Pfam" id="PF04984"/>
    </source>
</evidence>
<protein>
    <submittedName>
        <fullName evidence="4">Phage tail sheath gpL-like</fullName>
    </submittedName>
</protein>
<dbReference type="Pfam" id="PF04984">
    <property type="entry name" value="Phage_sheath_1"/>
    <property type="match status" value="1"/>
</dbReference>
<dbReference type="RefSeq" id="WP_208624218.1">
    <property type="nucleotide sequence ID" value="NZ_PQGA01000004.1"/>
</dbReference>
<evidence type="ECO:0000256" key="1">
    <source>
        <dbReference type="ARBA" id="ARBA00008005"/>
    </source>
</evidence>
<comment type="similarity">
    <text evidence="1">Belongs to the myoviridae tail sheath protein family.</text>
</comment>
<proteinExistence type="inferred from homology"/>